<evidence type="ECO:0000313" key="2">
    <source>
        <dbReference type="Proteomes" id="UP000232003"/>
    </source>
</evidence>
<dbReference type="Proteomes" id="UP000232003">
    <property type="component" value="Chromosome"/>
</dbReference>
<organism evidence="1 2">
    <name type="scientific">Nostoc flagelliforme CCNUN1</name>
    <dbReference type="NCBI Taxonomy" id="2038116"/>
    <lineage>
        <taxon>Bacteria</taxon>
        <taxon>Bacillati</taxon>
        <taxon>Cyanobacteriota</taxon>
        <taxon>Cyanophyceae</taxon>
        <taxon>Nostocales</taxon>
        <taxon>Nostocaceae</taxon>
        <taxon>Nostoc</taxon>
    </lineage>
</organism>
<protein>
    <submittedName>
        <fullName evidence="1">Uncharacterized protein</fullName>
    </submittedName>
</protein>
<evidence type="ECO:0000313" key="1">
    <source>
        <dbReference type="EMBL" id="AUB36241.1"/>
    </source>
</evidence>
<dbReference type="KEGG" id="nfl:COO91_02144"/>
<name>A0A2K8SLC5_9NOSO</name>
<dbReference type="AlphaFoldDB" id="A0A2K8SLC5"/>
<reference evidence="1 2" key="1">
    <citation type="submission" date="2017-11" db="EMBL/GenBank/DDBJ databases">
        <title>Complete genome of a free-living desiccation-tolerant cyanobacterium and its photosynthetic adaptation to extreme terrestrial habitat.</title>
        <authorList>
            <person name="Shang J."/>
        </authorList>
    </citation>
    <scope>NUCLEOTIDE SEQUENCE [LARGE SCALE GENOMIC DNA]</scope>
    <source>
        <strain evidence="1 2">CCNUN1</strain>
    </source>
</reference>
<keyword evidence="2" id="KW-1185">Reference proteome</keyword>
<gene>
    <name evidence="1" type="ORF">COO91_02144</name>
</gene>
<dbReference type="EMBL" id="CP024785">
    <property type="protein sequence ID" value="AUB36241.1"/>
    <property type="molecule type" value="Genomic_DNA"/>
</dbReference>
<sequence>MLFATQPSTHRTEFCWCRGVQINVTINIHEQSVFSGNY</sequence>
<proteinExistence type="predicted"/>
<accession>A0A2K8SLC5</accession>